<dbReference type="InterPro" id="IPR007449">
    <property type="entry name" value="ZipA_FtsZ-bd_C"/>
</dbReference>
<dbReference type="PANTHER" id="PTHR38685">
    <property type="entry name" value="CELL DIVISION PROTEIN ZIPA"/>
    <property type="match status" value="1"/>
</dbReference>
<name>A0ABS0BSS1_9GAMM</name>
<dbReference type="InterPro" id="IPR036765">
    <property type="entry name" value="ZipA_FtsZ-bd_C_sf"/>
</dbReference>
<dbReference type="SUPFAM" id="SSF64383">
    <property type="entry name" value="Cell-division protein ZipA, C-terminal domain"/>
    <property type="match status" value="1"/>
</dbReference>
<evidence type="ECO:0000256" key="9">
    <source>
        <dbReference type="RuleBase" id="RU003613"/>
    </source>
</evidence>
<comment type="similarity">
    <text evidence="8">Belongs to the ZipA family.</text>
</comment>
<dbReference type="SMART" id="SM00771">
    <property type="entry name" value="ZipA_C"/>
    <property type="match status" value="1"/>
</dbReference>
<evidence type="ECO:0000256" key="2">
    <source>
        <dbReference type="ARBA" id="ARBA00022519"/>
    </source>
</evidence>
<keyword evidence="3 8" id="KW-0132">Cell division</keyword>
<keyword evidence="1 9" id="KW-1003">Cell membrane</keyword>
<dbReference type="RefSeq" id="WP_194947220.1">
    <property type="nucleotide sequence ID" value="NZ_JACBGI020000001.1"/>
</dbReference>
<proteinExistence type="inferred from homology"/>
<dbReference type="InterPro" id="IPR011919">
    <property type="entry name" value="Cell_div_ZipA"/>
</dbReference>
<feature type="compositionally biased region" description="Polar residues" evidence="10">
    <location>
        <begin position="54"/>
        <end position="63"/>
    </location>
</feature>
<keyword evidence="2 9" id="KW-0997">Cell inner membrane</keyword>
<protein>
    <recommendedName>
        <fullName evidence="8">Cell division protein ZipA</fullName>
    </recommendedName>
</protein>
<feature type="transmembrane region" description="Helical" evidence="11">
    <location>
        <begin position="6"/>
        <end position="22"/>
    </location>
</feature>
<dbReference type="EMBL" id="JACBGI020000001">
    <property type="protein sequence ID" value="MBF6056860.1"/>
    <property type="molecule type" value="Genomic_DNA"/>
</dbReference>
<dbReference type="Gene3D" id="3.30.1400.10">
    <property type="entry name" value="ZipA, C-terminal FtsZ-binding domain"/>
    <property type="match status" value="1"/>
</dbReference>
<dbReference type="Pfam" id="PF04354">
    <property type="entry name" value="ZipA_C"/>
    <property type="match status" value="1"/>
</dbReference>
<evidence type="ECO:0000256" key="3">
    <source>
        <dbReference type="ARBA" id="ARBA00022618"/>
    </source>
</evidence>
<gene>
    <name evidence="13" type="ORF">H8792_000715</name>
</gene>
<evidence type="ECO:0000256" key="5">
    <source>
        <dbReference type="ARBA" id="ARBA00022989"/>
    </source>
</evidence>
<comment type="subcellular location">
    <subcellularLocation>
        <location evidence="9">Cell inner membrane</location>
        <topology evidence="9">Single-pass type I membrane protein</topology>
    </subcellularLocation>
</comment>
<evidence type="ECO:0000259" key="12">
    <source>
        <dbReference type="SMART" id="SM00771"/>
    </source>
</evidence>
<reference evidence="13 14" key="2">
    <citation type="submission" date="2020-11" db="EMBL/GenBank/DDBJ databases">
        <title>Sulfur oxidizing isolate from Hospital Hole Sinkhole.</title>
        <authorList>
            <person name="Scott K.M."/>
        </authorList>
    </citation>
    <scope>NUCLEOTIDE SEQUENCE [LARGE SCALE GENOMIC DNA]</scope>
    <source>
        <strain evidence="13 14">HH1</strain>
    </source>
</reference>
<evidence type="ECO:0000313" key="13">
    <source>
        <dbReference type="EMBL" id="MBF6056860.1"/>
    </source>
</evidence>
<evidence type="ECO:0000313" key="14">
    <source>
        <dbReference type="Proteomes" id="UP001193680"/>
    </source>
</evidence>
<keyword evidence="6 9" id="KW-0472">Membrane</keyword>
<evidence type="ECO:0000256" key="10">
    <source>
        <dbReference type="SAM" id="MobiDB-lite"/>
    </source>
</evidence>
<evidence type="ECO:0000256" key="4">
    <source>
        <dbReference type="ARBA" id="ARBA00022692"/>
    </source>
</evidence>
<evidence type="ECO:0000256" key="11">
    <source>
        <dbReference type="SAM" id="Phobius"/>
    </source>
</evidence>
<accession>A0ABS0BSS1</accession>
<keyword evidence="7 8" id="KW-0131">Cell cycle</keyword>
<reference evidence="13 14" key="1">
    <citation type="submission" date="2020-06" db="EMBL/GenBank/DDBJ databases">
        <authorList>
            <person name="Scott K."/>
        </authorList>
    </citation>
    <scope>NUCLEOTIDE SEQUENCE [LARGE SCALE GENOMIC DNA]</scope>
    <source>
        <strain evidence="13 14">HH1</strain>
    </source>
</reference>
<evidence type="ECO:0000256" key="6">
    <source>
        <dbReference type="ARBA" id="ARBA00023136"/>
    </source>
</evidence>
<evidence type="ECO:0000256" key="7">
    <source>
        <dbReference type="ARBA" id="ARBA00023306"/>
    </source>
</evidence>
<evidence type="ECO:0000256" key="8">
    <source>
        <dbReference type="RuleBase" id="RU003612"/>
    </source>
</evidence>
<keyword evidence="14" id="KW-1185">Reference proteome</keyword>
<keyword evidence="5 11" id="KW-1133">Transmembrane helix</keyword>
<comment type="function">
    <text evidence="8">Essential cell division protein that stabilizes the FtsZ protofilaments by cross-linking them and that serves as a cytoplasmic membrane anchor for the Z ring. Also required for the recruitment to the septal ring of downstream cell division proteins.</text>
</comment>
<dbReference type="Proteomes" id="UP001193680">
    <property type="component" value="Unassembled WGS sequence"/>
</dbReference>
<sequence>MNELQQVLVVFAVVVILVLYLLSRRKNQASPKASEQEQPKSVSAEKILPDSKEQASQALNNLGENHAPLSAKTEERLHVMGEDLPEIDPNQQALTFGEEFDLPETDEVPLEKVEKVSAKKETLAETLEPVELNEELPQKEEQKSELFVLLVLGSQEFTMQQLHQTLQSVGLSYSHNKAIYCREDKRGNEIVKVANMLEPGIFPPDPLEQHSSPGVALILELPTYIDSAEAMKDFILIARKVSQRLNARIYDMQRHLVKESDLTAMQQKAEQFGSEE</sequence>
<feature type="domain" description="ZipA C-terminal FtsZ-binding" evidence="12">
    <location>
        <begin position="143"/>
        <end position="269"/>
    </location>
</feature>
<feature type="region of interest" description="Disordered" evidence="10">
    <location>
        <begin position="28"/>
        <end position="69"/>
    </location>
</feature>
<comment type="caution">
    <text evidence="13">The sequence shown here is derived from an EMBL/GenBank/DDBJ whole genome shotgun (WGS) entry which is preliminary data.</text>
</comment>
<organism evidence="13 14">
    <name type="scientific">Thiomicrorhabdus heinhorstiae</name>
    <dbReference type="NCBI Taxonomy" id="2748010"/>
    <lineage>
        <taxon>Bacteria</taxon>
        <taxon>Pseudomonadati</taxon>
        <taxon>Pseudomonadota</taxon>
        <taxon>Gammaproteobacteria</taxon>
        <taxon>Thiotrichales</taxon>
        <taxon>Piscirickettsiaceae</taxon>
        <taxon>Thiomicrorhabdus</taxon>
    </lineage>
</organism>
<evidence type="ECO:0000256" key="1">
    <source>
        <dbReference type="ARBA" id="ARBA00022475"/>
    </source>
</evidence>
<keyword evidence="4 9" id="KW-0812">Transmembrane</keyword>
<dbReference type="PANTHER" id="PTHR38685:SF1">
    <property type="entry name" value="CELL DIVISION PROTEIN ZIPA"/>
    <property type="match status" value="1"/>
</dbReference>